<evidence type="ECO:0000256" key="3">
    <source>
        <dbReference type="ARBA" id="ARBA00022475"/>
    </source>
</evidence>
<dbReference type="SUPFAM" id="SSF82866">
    <property type="entry name" value="Multidrug efflux transporter AcrB transmembrane domain"/>
    <property type="match status" value="1"/>
</dbReference>
<dbReference type="Gene3D" id="1.20.1640.10">
    <property type="entry name" value="Multidrug efflux transporter AcrB transmembrane domain"/>
    <property type="match status" value="1"/>
</dbReference>
<evidence type="ECO:0000256" key="2">
    <source>
        <dbReference type="ARBA" id="ARBA00010157"/>
    </source>
</evidence>
<keyword evidence="6 7" id="KW-0472">Membrane</keyword>
<feature type="domain" description="Membrane transport protein MMPL" evidence="8">
    <location>
        <begin position="1"/>
        <end position="99"/>
    </location>
</feature>
<evidence type="ECO:0000256" key="6">
    <source>
        <dbReference type="ARBA" id="ARBA00023136"/>
    </source>
</evidence>
<dbReference type="GO" id="GO:0005886">
    <property type="term" value="C:plasma membrane"/>
    <property type="evidence" value="ECO:0007669"/>
    <property type="project" value="UniProtKB-SubCell"/>
</dbReference>
<evidence type="ECO:0000256" key="7">
    <source>
        <dbReference type="SAM" id="Phobius"/>
    </source>
</evidence>
<dbReference type="InterPro" id="IPR004869">
    <property type="entry name" value="MMPL_dom"/>
</dbReference>
<evidence type="ECO:0000259" key="8">
    <source>
        <dbReference type="Pfam" id="PF03176"/>
    </source>
</evidence>
<dbReference type="InterPro" id="IPR050545">
    <property type="entry name" value="Mycobact_MmpL"/>
</dbReference>
<evidence type="ECO:0000313" key="10">
    <source>
        <dbReference type="Proteomes" id="UP000009375"/>
    </source>
</evidence>
<evidence type="ECO:0000256" key="5">
    <source>
        <dbReference type="ARBA" id="ARBA00022989"/>
    </source>
</evidence>
<feature type="transmembrane region" description="Helical" evidence="7">
    <location>
        <begin position="39"/>
        <end position="61"/>
    </location>
</feature>
<keyword evidence="3" id="KW-1003">Cell membrane</keyword>
<evidence type="ECO:0000313" key="9">
    <source>
        <dbReference type="EMBL" id="EEZ92445.1"/>
    </source>
</evidence>
<dbReference type="PANTHER" id="PTHR33406">
    <property type="entry name" value="MEMBRANE PROTEIN MJ1562-RELATED"/>
    <property type="match status" value="1"/>
</dbReference>
<protein>
    <submittedName>
        <fullName evidence="9">Drug exporter (Acriflavin resistance protein family)</fullName>
    </submittedName>
</protein>
<comment type="similarity">
    <text evidence="2">Belongs to the resistance-nodulation-cell division (RND) (TC 2.A.6) family. MmpL subfamily.</text>
</comment>
<evidence type="ECO:0000256" key="1">
    <source>
        <dbReference type="ARBA" id="ARBA00004651"/>
    </source>
</evidence>
<name>D2EGR7_PARA4</name>
<evidence type="ECO:0000256" key="4">
    <source>
        <dbReference type="ARBA" id="ARBA00022692"/>
    </source>
</evidence>
<comment type="subcellular location">
    <subcellularLocation>
        <location evidence="1">Cell membrane</location>
        <topology evidence="1">Multi-pass membrane protein</topology>
    </subcellularLocation>
</comment>
<dbReference type="PANTHER" id="PTHR33406:SF6">
    <property type="entry name" value="MEMBRANE PROTEIN YDGH-RELATED"/>
    <property type="match status" value="1"/>
</dbReference>
<dbReference type="Pfam" id="PF03176">
    <property type="entry name" value="MMPL"/>
    <property type="match status" value="1"/>
</dbReference>
<proteinExistence type="inferred from homology"/>
<dbReference type="AlphaFoldDB" id="D2EGR7"/>
<organism evidence="9 10">
    <name type="scientific">Candidatus Parvarchaeum acidiphilum ARMAN-4</name>
    <dbReference type="NCBI Taxonomy" id="662760"/>
    <lineage>
        <taxon>Archaea</taxon>
        <taxon>Candidatus Parvarchaeota</taxon>
        <taxon>Candidatus Parvarchaeum</taxon>
    </lineage>
</organism>
<reference evidence="9 10" key="1">
    <citation type="journal article" date="2010" name="Proc. Natl. Acad. Sci. U.S.A.">
        <title>Enigmatic, ultrasmall, uncultivated Archaea.</title>
        <authorList>
            <person name="Baker B.J."/>
            <person name="Comolli L.R."/>
            <person name="Dick G.J."/>
            <person name="Hauser L.J."/>
            <person name="Hyatt D."/>
            <person name="Dill B.D."/>
            <person name="Land M.L."/>
            <person name="Verberkmoes N.C."/>
            <person name="Hettich R.L."/>
            <person name="Banfield J.F."/>
        </authorList>
    </citation>
    <scope>NUCLEOTIDE SEQUENCE [LARGE SCALE GENOMIC DNA]</scope>
</reference>
<keyword evidence="5 7" id="KW-1133">Transmembrane helix</keyword>
<accession>D2EGR7</accession>
<dbReference type="Proteomes" id="UP000009375">
    <property type="component" value="Unassembled WGS sequence"/>
</dbReference>
<keyword evidence="4 7" id="KW-0812">Transmembrane</keyword>
<sequence>MGVGVDYDIFLVMRIREYVKEGKNNFEAIRLGLIKSGPIVASIGIIFSMVFLSLLASRVPIIQEVGFIVAVGILIDSVISVLLIVPSIMFVLQKYNWWPGLKEYEHNK</sequence>
<gene>
    <name evidence="9" type="ORF">BJBARM4_0969</name>
</gene>
<dbReference type="EMBL" id="GG730078">
    <property type="protein sequence ID" value="EEZ92445.1"/>
    <property type="molecule type" value="Genomic_DNA"/>
</dbReference>
<feature type="transmembrane region" description="Helical" evidence="7">
    <location>
        <begin position="67"/>
        <end position="92"/>
    </location>
</feature>